<evidence type="ECO:0000256" key="11">
    <source>
        <dbReference type="ARBA" id="ARBA00022967"/>
    </source>
</evidence>
<feature type="transmembrane region" description="Helical" evidence="20">
    <location>
        <begin position="423"/>
        <end position="442"/>
    </location>
</feature>
<dbReference type="EMBL" id="LSSK01000838">
    <property type="protein sequence ID" value="OMH81722.1"/>
    <property type="molecule type" value="Genomic_DNA"/>
</dbReference>
<feature type="transmembrane region" description="Helical" evidence="20">
    <location>
        <begin position="596"/>
        <end position="623"/>
    </location>
</feature>
<dbReference type="Proteomes" id="UP000188320">
    <property type="component" value="Unassembled WGS sequence"/>
</dbReference>
<feature type="transmembrane region" description="Helical" evidence="20">
    <location>
        <begin position="534"/>
        <end position="553"/>
    </location>
</feature>
<dbReference type="Gene3D" id="3.40.50.1000">
    <property type="entry name" value="HAD superfamily/HAD-like"/>
    <property type="match status" value="1"/>
</dbReference>
<evidence type="ECO:0000256" key="7">
    <source>
        <dbReference type="ARBA" id="ARBA00022723"/>
    </source>
</evidence>
<feature type="transmembrane region" description="Helical" evidence="20">
    <location>
        <begin position="454"/>
        <end position="475"/>
    </location>
</feature>
<dbReference type="AlphaFoldDB" id="A0A1R1PLH4"/>
<evidence type="ECO:0000256" key="14">
    <source>
        <dbReference type="ARBA" id="ARBA00023136"/>
    </source>
</evidence>
<comment type="caution">
    <text evidence="22">The sequence shown here is derived from an EMBL/GenBank/DDBJ whole genome shotgun (WGS) entry which is preliminary data.</text>
</comment>
<dbReference type="InterPro" id="IPR032630">
    <property type="entry name" value="P_typ_ATPase_c"/>
</dbReference>
<dbReference type="InterPro" id="IPR023298">
    <property type="entry name" value="ATPase_P-typ_TM_dom_sf"/>
</dbReference>
<dbReference type="SUPFAM" id="SSF81665">
    <property type="entry name" value="Calcium ATPase, transmembrane domain M"/>
    <property type="match status" value="1"/>
</dbReference>
<dbReference type="GO" id="GO:0005886">
    <property type="term" value="C:plasma membrane"/>
    <property type="evidence" value="ECO:0007669"/>
    <property type="project" value="TreeGrafter"/>
</dbReference>
<evidence type="ECO:0000259" key="21">
    <source>
        <dbReference type="Pfam" id="PF16212"/>
    </source>
</evidence>
<feature type="binding site" evidence="18">
    <location>
        <position position="63"/>
    </location>
    <ligand>
        <name>ATP</name>
        <dbReference type="ChEBI" id="CHEBI:30616"/>
    </ligand>
</feature>
<keyword evidence="9 18" id="KW-0067">ATP-binding</keyword>
<feature type="binding site" evidence="18">
    <location>
        <position position="243"/>
    </location>
    <ligand>
        <name>ATP</name>
        <dbReference type="ChEBI" id="CHEBI:30616"/>
    </ligand>
</feature>
<dbReference type="GO" id="GO:0005802">
    <property type="term" value="C:trans-Golgi network"/>
    <property type="evidence" value="ECO:0007669"/>
    <property type="project" value="TreeGrafter"/>
</dbReference>
<keyword evidence="12 20" id="KW-1133">Transmembrane helix</keyword>
<evidence type="ECO:0000256" key="8">
    <source>
        <dbReference type="ARBA" id="ARBA00022741"/>
    </source>
</evidence>
<feature type="binding site" evidence="18">
    <location>
        <position position="242"/>
    </location>
    <ligand>
        <name>ATP</name>
        <dbReference type="ChEBI" id="CHEBI:30616"/>
    </ligand>
</feature>
<keyword evidence="11 20" id="KW-1278">Translocase</keyword>
<comment type="catalytic activity">
    <reaction evidence="16">
        <text>a 1,2-diacyl-sn-glycero-3-phosphoethanolamine(out) + ATP + H2O = a 1,2-diacyl-sn-glycero-3-phosphoethanolamine(in) + ADP + phosphate + H(+)</text>
        <dbReference type="Rhea" id="RHEA:66132"/>
        <dbReference type="ChEBI" id="CHEBI:15377"/>
        <dbReference type="ChEBI" id="CHEBI:15378"/>
        <dbReference type="ChEBI" id="CHEBI:30616"/>
        <dbReference type="ChEBI" id="CHEBI:43474"/>
        <dbReference type="ChEBI" id="CHEBI:64612"/>
        <dbReference type="ChEBI" id="CHEBI:456216"/>
    </reaction>
    <physiologicalReaction direction="left-to-right" evidence="16">
        <dbReference type="Rhea" id="RHEA:66133"/>
    </physiologicalReaction>
</comment>
<comment type="catalytic activity">
    <reaction evidence="15 20">
        <text>ATP + H2O + phospholipidSide 1 = ADP + phosphate + phospholipidSide 2.</text>
        <dbReference type="EC" id="7.6.2.1"/>
    </reaction>
</comment>
<feature type="transmembrane region" description="Helical" evidence="20">
    <location>
        <begin position="565"/>
        <end position="584"/>
    </location>
</feature>
<feature type="binding site" evidence="18">
    <location>
        <position position="364"/>
    </location>
    <ligand>
        <name>ATP</name>
        <dbReference type="ChEBI" id="CHEBI:30616"/>
    </ligand>
</feature>
<keyword evidence="23" id="KW-1185">Reference proteome</keyword>
<feature type="binding site" evidence="18">
    <location>
        <position position="335"/>
    </location>
    <ligand>
        <name>ATP</name>
        <dbReference type="ChEBI" id="CHEBI:30616"/>
    </ligand>
</feature>
<evidence type="ECO:0000256" key="1">
    <source>
        <dbReference type="ARBA" id="ARBA00001946"/>
    </source>
</evidence>
<feature type="transmembrane region" description="Helical" evidence="20">
    <location>
        <begin position="496"/>
        <end position="522"/>
    </location>
</feature>
<evidence type="ECO:0000313" key="23">
    <source>
        <dbReference type="Proteomes" id="UP000188320"/>
    </source>
</evidence>
<dbReference type="PANTHER" id="PTHR24092">
    <property type="entry name" value="PROBABLE PHOSPHOLIPID-TRANSPORTING ATPASE"/>
    <property type="match status" value="1"/>
</dbReference>
<dbReference type="EC" id="7.6.2.1" evidence="20"/>
<keyword evidence="6 20" id="KW-0812">Transmembrane</keyword>
<keyword evidence="7 19" id="KW-0479">Metal-binding</keyword>
<dbReference type="GO" id="GO:0000287">
    <property type="term" value="F:magnesium ion binding"/>
    <property type="evidence" value="ECO:0007669"/>
    <property type="project" value="UniProtKB-UniRule"/>
</dbReference>
<evidence type="ECO:0000256" key="9">
    <source>
        <dbReference type="ARBA" id="ARBA00022840"/>
    </source>
</evidence>
<feature type="binding site" evidence="19">
    <location>
        <position position="361"/>
    </location>
    <ligand>
        <name>Mg(2+)</name>
        <dbReference type="ChEBI" id="CHEBI:18420"/>
    </ligand>
</feature>
<dbReference type="InterPro" id="IPR006539">
    <property type="entry name" value="P-type_ATPase_IV"/>
</dbReference>
<dbReference type="NCBIfam" id="TIGR01494">
    <property type="entry name" value="ATPase_P-type"/>
    <property type="match status" value="1"/>
</dbReference>
<dbReference type="SUPFAM" id="SSF56784">
    <property type="entry name" value="HAD-like"/>
    <property type="match status" value="1"/>
</dbReference>
<comment type="similarity">
    <text evidence="5 20">Belongs to the cation transport ATPase (P-type) (TC 3.A.3) family. Type IV subfamily.</text>
</comment>
<dbReference type="GO" id="GO:0005524">
    <property type="term" value="F:ATP binding"/>
    <property type="evidence" value="ECO:0007669"/>
    <property type="project" value="UniProtKB-UniRule"/>
</dbReference>
<evidence type="ECO:0000256" key="13">
    <source>
        <dbReference type="ARBA" id="ARBA00023034"/>
    </source>
</evidence>
<dbReference type="FunFam" id="3.40.50.1000:FF:000010">
    <property type="entry name" value="Phospholipid-transporting ATPase"/>
    <property type="match status" value="1"/>
</dbReference>
<feature type="binding site" evidence="18">
    <location>
        <position position="127"/>
    </location>
    <ligand>
        <name>ATP</name>
        <dbReference type="ChEBI" id="CHEBI:30616"/>
    </ligand>
</feature>
<dbReference type="Gene3D" id="3.40.1110.10">
    <property type="entry name" value="Calcium-transporting ATPase, cytoplasmic domain N"/>
    <property type="match status" value="1"/>
</dbReference>
<dbReference type="NCBIfam" id="TIGR01652">
    <property type="entry name" value="ATPase-Plipid"/>
    <property type="match status" value="1"/>
</dbReference>
<evidence type="ECO:0000256" key="17">
    <source>
        <dbReference type="ARBA" id="ARBA00051303"/>
    </source>
</evidence>
<feature type="domain" description="P-type ATPase C-terminal" evidence="21">
    <location>
        <begin position="387"/>
        <end position="635"/>
    </location>
</feature>
<keyword evidence="8 18" id="KW-0547">Nucleotide-binding</keyword>
<dbReference type="Pfam" id="PF16212">
    <property type="entry name" value="PhoLip_ATPase_C"/>
    <property type="match status" value="1"/>
</dbReference>
<evidence type="ECO:0000256" key="5">
    <source>
        <dbReference type="ARBA" id="ARBA00008109"/>
    </source>
</evidence>
<evidence type="ECO:0000256" key="16">
    <source>
        <dbReference type="ARBA" id="ARBA00049128"/>
    </source>
</evidence>
<evidence type="ECO:0000256" key="15">
    <source>
        <dbReference type="ARBA" id="ARBA00034036"/>
    </source>
</evidence>
<dbReference type="InterPro" id="IPR001757">
    <property type="entry name" value="P_typ_ATPase"/>
</dbReference>
<comment type="cofactor">
    <cofactor evidence="1 19">
        <name>Mg(2+)</name>
        <dbReference type="ChEBI" id="CHEBI:18420"/>
    </cofactor>
</comment>
<dbReference type="InterPro" id="IPR023299">
    <property type="entry name" value="ATPase_P-typ_cyto_dom_N"/>
</dbReference>
<accession>A0A1R1PLH4</accession>
<keyword evidence="10 19" id="KW-0460">Magnesium</keyword>
<gene>
    <name evidence="22" type="ORF">AX774_g4812</name>
</gene>
<dbReference type="GO" id="GO:0045332">
    <property type="term" value="P:phospholipid translocation"/>
    <property type="evidence" value="ECO:0007669"/>
    <property type="project" value="TreeGrafter"/>
</dbReference>
<organism evidence="22 23">
    <name type="scientific">Zancudomyces culisetae</name>
    <name type="common">Gut fungus</name>
    <name type="synonym">Smittium culisetae</name>
    <dbReference type="NCBI Taxonomy" id="1213189"/>
    <lineage>
        <taxon>Eukaryota</taxon>
        <taxon>Fungi</taxon>
        <taxon>Fungi incertae sedis</taxon>
        <taxon>Zoopagomycota</taxon>
        <taxon>Kickxellomycotina</taxon>
        <taxon>Harpellomycetes</taxon>
        <taxon>Harpellales</taxon>
        <taxon>Legeriomycetaceae</taxon>
        <taxon>Zancudomyces</taxon>
    </lineage>
</organism>
<comment type="subcellular location">
    <subcellularLocation>
        <location evidence="3">Endomembrane system</location>
    </subcellularLocation>
    <subcellularLocation>
        <location evidence="4">Golgi apparatus</location>
    </subcellularLocation>
    <subcellularLocation>
        <location evidence="2 20">Membrane</location>
        <topology evidence="2 20">Multi-pass membrane protein</topology>
    </subcellularLocation>
</comment>
<evidence type="ECO:0000256" key="12">
    <source>
        <dbReference type="ARBA" id="ARBA00022989"/>
    </source>
</evidence>
<feature type="binding site" evidence="19">
    <location>
        <position position="365"/>
    </location>
    <ligand>
        <name>Mg(2+)</name>
        <dbReference type="ChEBI" id="CHEBI:18420"/>
    </ligand>
</feature>
<dbReference type="GO" id="GO:0006892">
    <property type="term" value="P:post-Golgi vesicle-mediated transport"/>
    <property type="evidence" value="ECO:0007669"/>
    <property type="project" value="TreeGrafter"/>
</dbReference>
<evidence type="ECO:0000256" key="10">
    <source>
        <dbReference type="ARBA" id="ARBA00022842"/>
    </source>
</evidence>
<evidence type="ECO:0000256" key="18">
    <source>
        <dbReference type="PIRSR" id="PIRSR606539-2"/>
    </source>
</evidence>
<proteinExistence type="inferred from homology"/>
<dbReference type="GO" id="GO:0090556">
    <property type="term" value="F:phosphatidylserine floppase activity"/>
    <property type="evidence" value="ECO:0007669"/>
    <property type="project" value="RHEA"/>
</dbReference>
<feature type="binding site" evidence="18">
    <location>
        <position position="241"/>
    </location>
    <ligand>
        <name>ATP</name>
        <dbReference type="ChEBI" id="CHEBI:30616"/>
    </ligand>
</feature>
<protein>
    <recommendedName>
        <fullName evidence="20">Phospholipid-transporting ATPase</fullName>
        <ecNumber evidence="20">7.6.2.1</ecNumber>
    </recommendedName>
</protein>
<dbReference type="Pfam" id="PF13246">
    <property type="entry name" value="Cation_ATPase"/>
    <property type="match status" value="1"/>
</dbReference>
<evidence type="ECO:0000256" key="4">
    <source>
        <dbReference type="ARBA" id="ARBA00004555"/>
    </source>
</evidence>
<dbReference type="SUPFAM" id="SSF81660">
    <property type="entry name" value="Metal cation-transporting ATPase, ATP-binding domain N"/>
    <property type="match status" value="1"/>
</dbReference>
<evidence type="ECO:0000256" key="2">
    <source>
        <dbReference type="ARBA" id="ARBA00004141"/>
    </source>
</evidence>
<feature type="binding site" evidence="18">
    <location>
        <position position="161"/>
    </location>
    <ligand>
        <name>ATP</name>
        <dbReference type="ChEBI" id="CHEBI:30616"/>
    </ligand>
</feature>
<sequence>MVDGEAGEYRTFTELLEQLRQEGPNGEIFEFLQLVATCHTVIPEIKEVDGEMVMEYQASSPDEEALVKGVAEFGFKFNVRKPKTIVVNVLGQDLEYQVLNVNEFNSTRKRMSAILRMPDGTIKLYCKGADTVIFERLAEHSRENVGKTVSHLEEFASEGLRTLCLSSRVISEQEYQNWSQIYSTAATTLKNRQEALDNAAELIEKDMVLVGATAIEDKLQEGVPRTIAMLAQAGIKIWVLTGDRQETAINIGYSCKLLQEDYSLVICNTNTHWETKQFLNQKLVAIRESRGTSTIDFDSMALVIDGRSLDFALEKDVENVFLDLATVCKAVICCRVSPLQKALVVRLVKRKRRAVLLAIGDGANDVSMIQAAHVGVGISGQEGLQAARAADFAISEFQHLRKLLLVHGAWSYNRLSKMILYSFYKNILLYMTQFFFAFYNMFTGQTLYESWSITFYSVFFSLMPPFAIGIFDQFLSARSLERYPEMYKMSQLGEFFNVRAFWGSTINAFVHSATIFFLSLAFLNPIITSAGYSADLWTLGVTLYTCAIITVLLKASLLVYTWNKWTLVSIPGSLVLWFLFFPLYSYLGYYLNLGYVYYGLFPITMGTLGFWLSAIISPLLCMVRDFAWKYYKRMYGTRAYQIVQEIQKFNIPDYRPRMERFRKAVHKARTLQRLKRNRGYAFSQTETGQAKIIRSYDTTKRKPTGV</sequence>
<dbReference type="InterPro" id="IPR036412">
    <property type="entry name" value="HAD-like_sf"/>
</dbReference>
<keyword evidence="14 20" id="KW-0472">Membrane</keyword>
<evidence type="ECO:0000256" key="19">
    <source>
        <dbReference type="PIRSR" id="PIRSR606539-3"/>
    </source>
</evidence>
<feature type="binding site" evidence="18">
    <location>
        <position position="104"/>
    </location>
    <ligand>
        <name>ATP</name>
        <dbReference type="ChEBI" id="CHEBI:30616"/>
    </ligand>
</feature>
<dbReference type="InterPro" id="IPR023214">
    <property type="entry name" value="HAD_sf"/>
</dbReference>
<dbReference type="PRINTS" id="PR00119">
    <property type="entry name" value="CATATPASE"/>
</dbReference>
<keyword evidence="13" id="KW-0333">Golgi apparatus</keyword>
<dbReference type="GO" id="GO:0032456">
    <property type="term" value="P:endocytic recycling"/>
    <property type="evidence" value="ECO:0007669"/>
    <property type="project" value="TreeGrafter"/>
</dbReference>
<evidence type="ECO:0000256" key="20">
    <source>
        <dbReference type="RuleBase" id="RU362033"/>
    </source>
</evidence>
<comment type="catalytic activity">
    <reaction evidence="17">
        <text>a 1,2-diacyl-sn-glycero-3-phospho-L-serine(out) + ATP + H2O = a 1,2-diacyl-sn-glycero-3-phospho-L-serine(in) + ADP + phosphate + H(+)</text>
        <dbReference type="Rhea" id="RHEA:38567"/>
        <dbReference type="ChEBI" id="CHEBI:15377"/>
        <dbReference type="ChEBI" id="CHEBI:15378"/>
        <dbReference type="ChEBI" id="CHEBI:30616"/>
        <dbReference type="ChEBI" id="CHEBI:43474"/>
        <dbReference type="ChEBI" id="CHEBI:57262"/>
        <dbReference type="ChEBI" id="CHEBI:456216"/>
    </reaction>
    <physiologicalReaction direction="left-to-right" evidence="17">
        <dbReference type="Rhea" id="RHEA:38568"/>
    </physiologicalReaction>
</comment>
<evidence type="ECO:0000313" key="22">
    <source>
        <dbReference type="EMBL" id="OMH81722.1"/>
    </source>
</evidence>
<feature type="binding site" evidence="18">
    <location>
        <position position="341"/>
    </location>
    <ligand>
        <name>ATP</name>
        <dbReference type="ChEBI" id="CHEBI:30616"/>
    </ligand>
</feature>
<dbReference type="FunFam" id="3.40.1110.10:FF:000035">
    <property type="entry name" value="Phospholipid-transporting ATPase"/>
    <property type="match status" value="1"/>
</dbReference>
<evidence type="ECO:0000256" key="6">
    <source>
        <dbReference type="ARBA" id="ARBA00022692"/>
    </source>
</evidence>
<dbReference type="PANTHER" id="PTHR24092:SF150">
    <property type="entry name" value="PHOSPHOLIPID-TRANSPORTING ATPASE"/>
    <property type="match status" value="1"/>
</dbReference>
<reference evidence="23" key="1">
    <citation type="submission" date="2017-01" db="EMBL/GenBank/DDBJ databases">
        <authorList>
            <person name="Wang Y."/>
            <person name="White M."/>
            <person name="Kvist S."/>
            <person name="Moncalvo J.-M."/>
        </authorList>
    </citation>
    <scope>NUCLEOTIDE SEQUENCE [LARGE SCALE GENOMIC DNA]</scope>
    <source>
        <strain evidence="23">COL-18-3</strain>
    </source>
</reference>
<evidence type="ECO:0000256" key="3">
    <source>
        <dbReference type="ARBA" id="ARBA00004308"/>
    </source>
</evidence>
<dbReference type="OrthoDB" id="377733at2759"/>
<feature type="binding site" evidence="18">
    <location>
        <position position="365"/>
    </location>
    <ligand>
        <name>ATP</name>
        <dbReference type="ChEBI" id="CHEBI:30616"/>
    </ligand>
</feature>
<dbReference type="GO" id="GO:0016887">
    <property type="term" value="F:ATP hydrolysis activity"/>
    <property type="evidence" value="ECO:0007669"/>
    <property type="project" value="InterPro"/>
</dbReference>
<name>A0A1R1PLH4_ZANCU</name>